<reference evidence="2 3" key="1">
    <citation type="submission" date="2022-03" db="EMBL/GenBank/DDBJ databases">
        <title>Complete genome of Streptomyces rimosus ssp. rimosus R7 (=ATCC 10970).</title>
        <authorList>
            <person name="Beganovic S."/>
            <person name="Ruckert C."/>
            <person name="Busche T."/>
            <person name="Kalinowski J."/>
            <person name="Wittmann C."/>
        </authorList>
    </citation>
    <scope>NUCLEOTIDE SEQUENCE [LARGE SCALE GENOMIC DNA]</scope>
    <source>
        <strain evidence="2 3">R7</strain>
    </source>
</reference>
<feature type="compositionally biased region" description="Low complexity" evidence="1">
    <location>
        <begin position="191"/>
        <end position="208"/>
    </location>
</feature>
<name>A0ABY3YSG1_STRRM</name>
<feature type="compositionally biased region" description="Basic residues" evidence="1">
    <location>
        <begin position="150"/>
        <end position="159"/>
    </location>
</feature>
<evidence type="ECO:0000313" key="2">
    <source>
        <dbReference type="EMBL" id="UNZ00574.1"/>
    </source>
</evidence>
<evidence type="ECO:0000313" key="3">
    <source>
        <dbReference type="Proteomes" id="UP000829494"/>
    </source>
</evidence>
<proteinExistence type="predicted"/>
<accession>A0ABY3YSG1</accession>
<evidence type="ECO:0000256" key="1">
    <source>
        <dbReference type="SAM" id="MobiDB-lite"/>
    </source>
</evidence>
<sequence>MASAKPSTQSRGSAAAYTTSQVSPSVPSAPGAEPAFWEELPTRLWRSEGKAAGGEKPPCRQAEPESGDPDHGRRDRPRTCGRGGDPGWYPRSLVDRPQNAPQGVLRTAREADQRESAVRHRQVRRPFGAEPDHGSDVPLPQDALPQPLRRALRSARSRPRRDCGRPPGAAAGRTGGRARPAHPREGLPYWRAPGPCTAAHAAPPTHLARPVRDQPATGADAAVRSGSCLRAVPPSPLLLSAVAEAVNYACPVSR</sequence>
<feature type="region of interest" description="Disordered" evidence="1">
    <location>
        <begin position="1"/>
        <end position="222"/>
    </location>
</feature>
<feature type="compositionally biased region" description="Polar residues" evidence="1">
    <location>
        <begin position="1"/>
        <end position="26"/>
    </location>
</feature>
<dbReference type="Proteomes" id="UP000829494">
    <property type="component" value="Chromosome"/>
</dbReference>
<organism evidence="2 3">
    <name type="scientific">Streptomyces rimosus subsp. rimosus</name>
    <dbReference type="NCBI Taxonomy" id="132474"/>
    <lineage>
        <taxon>Bacteria</taxon>
        <taxon>Bacillati</taxon>
        <taxon>Actinomycetota</taxon>
        <taxon>Actinomycetes</taxon>
        <taxon>Kitasatosporales</taxon>
        <taxon>Streptomycetaceae</taxon>
        <taxon>Streptomyces</taxon>
    </lineage>
</organism>
<dbReference type="EMBL" id="CP094298">
    <property type="protein sequence ID" value="UNZ00574.1"/>
    <property type="molecule type" value="Genomic_DNA"/>
</dbReference>
<protein>
    <submittedName>
        <fullName evidence="2">Uncharacterized protein</fullName>
    </submittedName>
</protein>
<gene>
    <name evidence="2" type="ORF">SRIMR7_00305</name>
</gene>
<feature type="compositionally biased region" description="Basic and acidic residues" evidence="1">
    <location>
        <begin position="107"/>
        <end position="118"/>
    </location>
</feature>
<keyword evidence="3" id="KW-1185">Reference proteome</keyword>